<comment type="catalytic activity">
    <reaction evidence="4">
        <text>L-asparagine + H2O = L-aspartate + NH4(+)</text>
        <dbReference type="Rhea" id="RHEA:21016"/>
        <dbReference type="ChEBI" id="CHEBI:15377"/>
        <dbReference type="ChEBI" id="CHEBI:28938"/>
        <dbReference type="ChEBI" id="CHEBI:29991"/>
        <dbReference type="ChEBI" id="CHEBI:58048"/>
        <dbReference type="EC" id="3.5.1.1"/>
    </reaction>
</comment>
<proteinExistence type="inferred from homology"/>
<dbReference type="InterPro" id="IPR037152">
    <property type="entry name" value="L-asparaginase_N_sf"/>
</dbReference>
<dbReference type="InterPro" id="IPR004550">
    <property type="entry name" value="AsnASE_II"/>
</dbReference>
<dbReference type="PANTHER" id="PTHR11707:SF28">
    <property type="entry name" value="60 KDA LYSOPHOSPHOLIPASE"/>
    <property type="match status" value="1"/>
</dbReference>
<evidence type="ECO:0000256" key="3">
    <source>
        <dbReference type="ARBA" id="ARBA00022801"/>
    </source>
</evidence>
<evidence type="ECO:0000313" key="10">
    <source>
        <dbReference type="Proteomes" id="UP000217561"/>
    </source>
</evidence>
<evidence type="ECO:0000259" key="7">
    <source>
        <dbReference type="Pfam" id="PF00710"/>
    </source>
</evidence>
<comment type="similarity">
    <text evidence="1">Belongs to the asparaginase 1 family.</text>
</comment>
<keyword evidence="3" id="KW-0378">Hydrolase</keyword>
<keyword evidence="10" id="KW-1185">Reference proteome</keyword>
<reference evidence="9 10" key="1">
    <citation type="submission" date="2017-08" db="EMBL/GenBank/DDBJ databases">
        <title>Salimicrobium alkalisoli sp. nov., isolated from saline alkaline soil.</title>
        <authorList>
            <person name="Zhang G."/>
            <person name="Xiong Q."/>
        </authorList>
    </citation>
    <scope>NUCLEOTIDE SEQUENCE [LARGE SCALE GENOMIC DNA]</scope>
    <source>
        <strain evidence="9 10">WN024</strain>
    </source>
</reference>
<evidence type="ECO:0000256" key="5">
    <source>
        <dbReference type="PROSITE-ProRule" id="PRU10099"/>
    </source>
</evidence>
<dbReference type="InterPro" id="IPR020827">
    <property type="entry name" value="Asparaginase/glutaminase_AS1"/>
</dbReference>
<dbReference type="PROSITE" id="PS00144">
    <property type="entry name" value="ASN_GLN_ASE_1"/>
    <property type="match status" value="1"/>
</dbReference>
<dbReference type="InterPro" id="IPR006034">
    <property type="entry name" value="Asparaginase/glutaminase-like"/>
</dbReference>
<evidence type="ECO:0000256" key="1">
    <source>
        <dbReference type="ARBA" id="ARBA00010518"/>
    </source>
</evidence>
<evidence type="ECO:0000313" key="9">
    <source>
        <dbReference type="EMBL" id="PBB05479.1"/>
    </source>
</evidence>
<gene>
    <name evidence="9" type="ORF">CKW00_08795</name>
</gene>
<dbReference type="EC" id="3.5.1.1" evidence="2"/>
<feature type="active site" evidence="5">
    <location>
        <position position="19"/>
    </location>
</feature>
<dbReference type="PROSITE" id="PS00917">
    <property type="entry name" value="ASN_GLN_ASE_2"/>
    <property type="match status" value="1"/>
</dbReference>
<dbReference type="SUPFAM" id="SSF53774">
    <property type="entry name" value="Glutaminase/Asparaginase"/>
    <property type="match status" value="1"/>
</dbReference>
<feature type="domain" description="Asparaginase/glutaminase C-terminal" evidence="8">
    <location>
        <begin position="213"/>
        <end position="328"/>
    </location>
</feature>
<dbReference type="PRINTS" id="PR00139">
    <property type="entry name" value="ASNGLNASE"/>
</dbReference>
<dbReference type="Proteomes" id="UP000217561">
    <property type="component" value="Unassembled WGS sequence"/>
</dbReference>
<dbReference type="InterPro" id="IPR040919">
    <property type="entry name" value="Asparaginase_C"/>
</dbReference>
<dbReference type="EMBL" id="NSGH01000012">
    <property type="protein sequence ID" value="PBB05479.1"/>
    <property type="molecule type" value="Genomic_DNA"/>
</dbReference>
<dbReference type="SFLD" id="SFLDS00057">
    <property type="entry name" value="Glutaminase/Asparaginase"/>
    <property type="match status" value="1"/>
</dbReference>
<evidence type="ECO:0000259" key="8">
    <source>
        <dbReference type="Pfam" id="PF17763"/>
    </source>
</evidence>
<evidence type="ECO:0000256" key="4">
    <source>
        <dbReference type="ARBA" id="ARBA00049366"/>
    </source>
</evidence>
<dbReference type="InterPro" id="IPR036152">
    <property type="entry name" value="Asp/glu_Ase-like_sf"/>
</dbReference>
<sequence length="329" mass="35802">MGDGGTQMKNILIIHTGGTISMEENTSTGEVNTTSEHPLSEATKHLKHIANITDEAAFHVPSPHMQPRHMLQLGQLIHERFTEKKFDGIVVTHGTDTLEETAYFLDLFLQTRKPVIVTGAMRSANEIGADGLYNLITAVRVASSDEAHEKGTLVVMNDEIHTAKSVTKTSTSNVATFQSPQYGPIGITTKQEVFFHHKITYREAYPVQQLSKNVVLLKVYAGMDGSIIDSLLDSRVDGLVIEALGQGNVPPSMIGSLTAAVEAGVPVLVVSRCYQGFVQPTYAYEGGGKHLEDIGLIFANGLNGPKARLKLMLALEMTNNRAEIISMFQ</sequence>
<dbReference type="PIRSF" id="PIRSF500176">
    <property type="entry name" value="L_ASNase"/>
    <property type="match status" value="1"/>
</dbReference>
<dbReference type="InterPro" id="IPR027473">
    <property type="entry name" value="L-asparaginase_C"/>
</dbReference>
<feature type="active site" evidence="6">
    <location>
        <position position="95"/>
    </location>
</feature>
<dbReference type="Gene3D" id="3.40.50.40">
    <property type="match status" value="1"/>
</dbReference>
<dbReference type="SMART" id="SM00870">
    <property type="entry name" value="Asparaginase"/>
    <property type="match status" value="1"/>
</dbReference>
<dbReference type="Pfam" id="PF17763">
    <property type="entry name" value="Asparaginase_C"/>
    <property type="match status" value="1"/>
</dbReference>
<name>A0ABX4HQL4_9BACI</name>
<dbReference type="CDD" id="cd08964">
    <property type="entry name" value="L-asparaginase_II"/>
    <property type="match status" value="1"/>
</dbReference>
<feature type="domain" description="L-asparaginase N-terminal" evidence="7">
    <location>
        <begin position="10"/>
        <end position="199"/>
    </location>
</feature>
<dbReference type="Pfam" id="PF00710">
    <property type="entry name" value="Asparaginase"/>
    <property type="match status" value="1"/>
</dbReference>
<dbReference type="PIRSF" id="PIRSF001220">
    <property type="entry name" value="L-ASNase_gatD"/>
    <property type="match status" value="1"/>
</dbReference>
<evidence type="ECO:0000256" key="2">
    <source>
        <dbReference type="ARBA" id="ARBA00012920"/>
    </source>
</evidence>
<dbReference type="InterPro" id="IPR027474">
    <property type="entry name" value="L-asparaginase_N"/>
</dbReference>
<evidence type="ECO:0000256" key="6">
    <source>
        <dbReference type="PROSITE-ProRule" id="PRU10100"/>
    </source>
</evidence>
<comment type="caution">
    <text evidence="9">The sequence shown here is derived from an EMBL/GenBank/DDBJ whole genome shotgun (WGS) entry which is preliminary data.</text>
</comment>
<dbReference type="PROSITE" id="PS51732">
    <property type="entry name" value="ASN_GLN_ASE_3"/>
    <property type="match status" value="1"/>
</dbReference>
<dbReference type="InterPro" id="IPR027475">
    <property type="entry name" value="Asparaginase/glutaminase_AS2"/>
</dbReference>
<organism evidence="9 10">
    <name type="scientific">Salimicrobium humidisoli</name>
    <dbReference type="NCBI Taxonomy" id="2029857"/>
    <lineage>
        <taxon>Bacteria</taxon>
        <taxon>Bacillati</taxon>
        <taxon>Bacillota</taxon>
        <taxon>Bacilli</taxon>
        <taxon>Bacillales</taxon>
        <taxon>Bacillaceae</taxon>
        <taxon>Salimicrobium</taxon>
    </lineage>
</organism>
<protein>
    <recommendedName>
        <fullName evidence="2">asparaginase</fullName>
        <ecNumber evidence="2">3.5.1.1</ecNumber>
    </recommendedName>
</protein>
<dbReference type="Gene3D" id="3.40.50.1170">
    <property type="entry name" value="L-asparaginase, N-terminal domain"/>
    <property type="match status" value="1"/>
</dbReference>
<dbReference type="PANTHER" id="PTHR11707">
    <property type="entry name" value="L-ASPARAGINASE"/>
    <property type="match status" value="1"/>
</dbReference>
<accession>A0ABX4HQL4</accession>